<dbReference type="STRING" id="1471761.B0W44_03425"/>
<evidence type="ECO:0000256" key="4">
    <source>
        <dbReference type="ARBA" id="ARBA00022842"/>
    </source>
</evidence>
<dbReference type="EMBL" id="CP019699">
    <property type="protein sequence ID" value="AQS54962.1"/>
    <property type="molecule type" value="Genomic_DNA"/>
</dbReference>
<protein>
    <recommendedName>
        <fullName evidence="6">Carbohydrate deacetylase</fullName>
        <ecNumber evidence="6">3.5.1.-</ecNumber>
    </recommendedName>
</protein>
<dbReference type="Proteomes" id="UP000188603">
    <property type="component" value="Chromosome"/>
</dbReference>
<dbReference type="Pfam" id="PF04794">
    <property type="entry name" value="YdjC"/>
    <property type="match status" value="1"/>
</dbReference>
<keyword evidence="4 6" id="KW-0460">Magnesium</keyword>
<evidence type="ECO:0000256" key="2">
    <source>
        <dbReference type="ARBA" id="ARBA00022723"/>
    </source>
</evidence>
<proteinExistence type="inferred from homology"/>
<dbReference type="RefSeq" id="WP_077718780.1">
    <property type="nucleotide sequence ID" value="NZ_CP019699.1"/>
</dbReference>
<dbReference type="GO" id="GO:0046872">
    <property type="term" value="F:metal ion binding"/>
    <property type="evidence" value="ECO:0007669"/>
    <property type="project" value="UniProtKB-KW"/>
</dbReference>
<comment type="cofactor">
    <cofactor evidence="1 6">
        <name>Mg(2+)</name>
        <dbReference type="ChEBI" id="CHEBI:18420"/>
    </cofactor>
</comment>
<dbReference type="KEGG" id="ntr:B0W44_03425"/>
<keyword evidence="2 6" id="KW-0479">Metal-binding</keyword>
<comment type="similarity">
    <text evidence="6">Belongs to the YdjC deacetylase family.</text>
</comment>
<evidence type="ECO:0000256" key="1">
    <source>
        <dbReference type="ARBA" id="ARBA00001946"/>
    </source>
</evidence>
<feature type="binding site" evidence="6">
    <location>
        <position position="124"/>
    </location>
    <ligand>
        <name>Mg(2+)</name>
        <dbReference type="ChEBI" id="CHEBI:18420"/>
    </ligand>
</feature>
<dbReference type="NCBIfam" id="NF002559">
    <property type="entry name" value="PRK02134.1"/>
    <property type="match status" value="1"/>
</dbReference>
<dbReference type="HAMAP" id="MF_01246">
    <property type="entry name" value="COD"/>
    <property type="match status" value="1"/>
</dbReference>
<dbReference type="GO" id="GO:0000272">
    <property type="term" value="P:polysaccharide catabolic process"/>
    <property type="evidence" value="ECO:0007669"/>
    <property type="project" value="InterPro"/>
</dbReference>
<accession>A0A1U9K4J8</accession>
<dbReference type="PANTHER" id="PTHR31609:SF1">
    <property type="entry name" value="CARBOHYDRATE DEACETYLASE"/>
    <property type="match status" value="1"/>
</dbReference>
<keyword evidence="8" id="KW-1185">Reference proteome</keyword>
<reference evidence="7 8" key="1">
    <citation type="journal article" date="2015" name="Int. J. Syst. Evol. Microbiol.">
        <title>Novibacillus thermophilus gen. nov., sp. nov., a Gram-staining-negative and moderately thermophilic member of the family Thermoactinomycetaceae.</title>
        <authorList>
            <person name="Yang G."/>
            <person name="Chen J."/>
            <person name="Zhou S."/>
        </authorList>
    </citation>
    <scope>NUCLEOTIDE SEQUENCE [LARGE SCALE GENOMIC DNA]</scope>
    <source>
        <strain evidence="7 8">SG-1</strain>
    </source>
</reference>
<dbReference type="PANTHER" id="PTHR31609">
    <property type="entry name" value="YDJC DEACETYLASE FAMILY MEMBER"/>
    <property type="match status" value="1"/>
</dbReference>
<evidence type="ECO:0000256" key="3">
    <source>
        <dbReference type="ARBA" id="ARBA00022801"/>
    </source>
</evidence>
<dbReference type="OrthoDB" id="9774177at2"/>
<sequence>MKLIVNADDFGYTRAVSYGIVDAYQTGIVSSTTMMCNVDDLEHPVQLAEQNPTLGVGIHLVLTSGSPVSENVPSLVDGNGQFFRYDEFLKNIQSLESEEIEREWTSQIERFFSTGLKPTHLDSHHHVHARKEIRPIAVQLAKKYGIPLRRVNRETSSGGIYGPVKTTDVLFTDFYKDNVSIDMFETLLLKSVEKVQTVEINCHPGYVDEALVKKSSYVYQRLKEFTVLTSPELKKRIQQLNIDLITYRDI</sequence>
<evidence type="ECO:0000256" key="6">
    <source>
        <dbReference type="HAMAP-Rule" id="MF_01246"/>
    </source>
</evidence>
<name>A0A1U9K4J8_9BACL</name>
<evidence type="ECO:0000313" key="7">
    <source>
        <dbReference type="EMBL" id="AQS54962.1"/>
    </source>
</evidence>
<organism evidence="7 8">
    <name type="scientific">Novibacillus thermophilus</name>
    <dbReference type="NCBI Taxonomy" id="1471761"/>
    <lineage>
        <taxon>Bacteria</taxon>
        <taxon>Bacillati</taxon>
        <taxon>Bacillota</taxon>
        <taxon>Bacilli</taxon>
        <taxon>Bacillales</taxon>
        <taxon>Thermoactinomycetaceae</taxon>
        <taxon>Novibacillus</taxon>
    </lineage>
</organism>
<dbReference type="AlphaFoldDB" id="A0A1U9K4J8"/>
<dbReference type="Gene3D" id="3.20.20.370">
    <property type="entry name" value="Glycoside hydrolase/deacetylase"/>
    <property type="match status" value="1"/>
</dbReference>
<dbReference type="EC" id="3.5.1.-" evidence="6"/>
<dbReference type="CDD" id="cd10803">
    <property type="entry name" value="YdjC_EF3048_like"/>
    <property type="match status" value="1"/>
</dbReference>
<dbReference type="InterPro" id="IPR006879">
    <property type="entry name" value="YdjC-like"/>
</dbReference>
<keyword evidence="3 6" id="KW-0378">Hydrolase</keyword>
<evidence type="ECO:0000256" key="5">
    <source>
        <dbReference type="ARBA" id="ARBA00023277"/>
    </source>
</evidence>
<dbReference type="GO" id="GO:0016811">
    <property type="term" value="F:hydrolase activity, acting on carbon-nitrogen (but not peptide) bonds, in linear amides"/>
    <property type="evidence" value="ECO:0007669"/>
    <property type="project" value="UniProtKB-UniRule"/>
</dbReference>
<gene>
    <name evidence="7" type="ORF">B0W44_03425</name>
</gene>
<comment type="subunit">
    <text evidence="6">Homodimer.</text>
</comment>
<comment type="function">
    <text evidence="6">Probably catalyzes the deacetylation of acetylated carbohydrates an important step in the degradation of oligosaccharides.</text>
</comment>
<dbReference type="InterPro" id="IPR011330">
    <property type="entry name" value="Glyco_hydro/deAcase_b/a-brl"/>
</dbReference>
<keyword evidence="5 6" id="KW-0119">Carbohydrate metabolism</keyword>
<dbReference type="SUPFAM" id="SSF88713">
    <property type="entry name" value="Glycoside hydrolase/deacetylase"/>
    <property type="match status" value="1"/>
</dbReference>
<dbReference type="GO" id="GO:0019213">
    <property type="term" value="F:deacetylase activity"/>
    <property type="evidence" value="ECO:0007669"/>
    <property type="project" value="TreeGrafter"/>
</dbReference>
<feature type="binding site" evidence="6">
    <location>
        <position position="59"/>
    </location>
    <ligand>
        <name>Mg(2+)</name>
        <dbReference type="ChEBI" id="CHEBI:18420"/>
    </ligand>
</feature>
<evidence type="ECO:0000313" key="8">
    <source>
        <dbReference type="Proteomes" id="UP000188603"/>
    </source>
</evidence>
<dbReference type="InterPro" id="IPR022948">
    <property type="entry name" value="COD_ChbG_bac"/>
</dbReference>